<evidence type="ECO:0000256" key="1">
    <source>
        <dbReference type="ARBA" id="ARBA00022729"/>
    </source>
</evidence>
<dbReference type="InterPro" id="IPR036709">
    <property type="entry name" value="Autotransporte_beta_dom_sf"/>
</dbReference>
<evidence type="ECO:0000256" key="3">
    <source>
        <dbReference type="SAM" id="SignalP"/>
    </source>
</evidence>
<dbReference type="PROSITE" id="PS51208">
    <property type="entry name" value="AUTOTRANSPORTER"/>
    <property type="match status" value="1"/>
</dbReference>
<dbReference type="SMART" id="SM00869">
    <property type="entry name" value="Autotransporter"/>
    <property type="match status" value="1"/>
</dbReference>
<dbReference type="PANTHER" id="PTHR35037">
    <property type="entry name" value="C-TERMINAL REGION OF AIDA-LIKE PROTEIN"/>
    <property type="match status" value="1"/>
</dbReference>
<reference evidence="5 6" key="1">
    <citation type="submission" date="2015-03" db="EMBL/GenBank/DDBJ databases">
        <authorList>
            <person name="Murphy D."/>
        </authorList>
    </citation>
    <scope>NUCLEOTIDE SEQUENCE [LARGE SCALE GENOMIC DNA]</scope>
    <source>
        <strain evidence="5 6">FCF326</strain>
    </source>
</reference>
<feature type="domain" description="Autotransporter" evidence="4">
    <location>
        <begin position="574"/>
        <end position="843"/>
    </location>
</feature>
<dbReference type="InterPro" id="IPR003991">
    <property type="entry name" value="Pertactin_virulence_factor"/>
</dbReference>
<dbReference type="NCBIfam" id="TIGR01414">
    <property type="entry name" value="autotrans_barl"/>
    <property type="match status" value="1"/>
</dbReference>
<keyword evidence="1 3" id="KW-0732">Signal</keyword>
<dbReference type="InterPro" id="IPR005546">
    <property type="entry name" value="Autotransporte_beta"/>
</dbReference>
<dbReference type="GO" id="GO:0019867">
    <property type="term" value="C:outer membrane"/>
    <property type="evidence" value="ECO:0007669"/>
    <property type="project" value="InterPro"/>
</dbReference>
<evidence type="ECO:0000313" key="5">
    <source>
        <dbReference type="EMBL" id="CNF00314.1"/>
    </source>
</evidence>
<dbReference type="PRINTS" id="PR01484">
    <property type="entry name" value="PRTACTNFAMLY"/>
</dbReference>
<dbReference type="InterPro" id="IPR012332">
    <property type="entry name" value="Autotransporter_pectin_lyase_C"/>
</dbReference>
<evidence type="ECO:0000313" key="6">
    <source>
        <dbReference type="Proteomes" id="UP000045824"/>
    </source>
</evidence>
<evidence type="ECO:0000259" key="4">
    <source>
        <dbReference type="PROSITE" id="PS51208"/>
    </source>
</evidence>
<dbReference type="Pfam" id="PF03797">
    <property type="entry name" value="Autotransporter"/>
    <property type="match status" value="1"/>
</dbReference>
<dbReference type="InterPro" id="IPR006315">
    <property type="entry name" value="OM_autotransptr_brl_dom"/>
</dbReference>
<accession>A0A0T9LJE1</accession>
<feature type="region of interest" description="Disordered" evidence="2">
    <location>
        <begin position="461"/>
        <end position="540"/>
    </location>
</feature>
<proteinExistence type="predicted"/>
<dbReference type="InterPro" id="IPR004899">
    <property type="entry name" value="Pertactin_central"/>
</dbReference>
<dbReference type="Proteomes" id="UP000045824">
    <property type="component" value="Unassembled WGS sequence"/>
</dbReference>
<protein>
    <submittedName>
        <fullName evidence="5">Putative autotransporter</fullName>
    </submittedName>
</protein>
<dbReference type="AlphaFoldDB" id="A0A0T9LJE1"/>
<dbReference type="InterPro" id="IPR011050">
    <property type="entry name" value="Pectin_lyase_fold/virulence"/>
</dbReference>
<feature type="signal peptide" evidence="3">
    <location>
        <begin position="1"/>
        <end position="25"/>
    </location>
</feature>
<gene>
    <name evidence="5" type="primary">tibA</name>
    <name evidence="5" type="ORF">ERS008491_02809</name>
</gene>
<feature type="chain" id="PRO_5006692539" evidence="3">
    <location>
        <begin position="26"/>
        <end position="843"/>
    </location>
</feature>
<dbReference type="InterPro" id="IPR051551">
    <property type="entry name" value="Autotransporter_adhesion"/>
</dbReference>
<sequence>MNIHIKRTYLSIAISSIIYTANINAAPCVGYTVNDICEQTKSGAGEFHSISLGDGVTAGTEDHHFIFNGEGYELYKPHDYFSAAVALGTIRYTEVNNSRFTITGTHYQGGPTYEGRAENTTLNNSLMWVMTSADQTLAKGNSAVVVSTQFAMGGNIYTETAEDGSIEFDPYITNSRYQDTSYEMLWGMKKESKNWDTKATSYNSEFVDSSRQVIAANGHSVDATFYDKASQRIDDTGLASAAIFNGAAYQNIYTGGESQDTTLFDQAYSWVRAGGKLTGLTQVNNAASVYLDTDEINGAYAQNVVLNGEDTHLVVRYNAANNASATIDDLILNGGEVAFQSGTGSNYTSLNIGTLSGSGSFLFNTSIAEGKGNFVTIANASGLHKVMVNDSGAEITAPGETTLDLIHDLSGHAQFTLASFTGANITEIDGGTYVYGLKKWDNSARAGGNLWYLGSTLDAGLEPEEPAIPTEPEEPATPVEPEPEEPATPAEPEPEEPATPAEPEPEEPAIPAEPEPEAPVTTEPGPAPIEPTSETELKTTPSTDAVLSMASANQFIFDGELQNLRLRKGDLNNSKGDNASVWGRYLTNNTRVNAAHNAAYRLQQDGFEIGADKVFGLSSGQLVLGGFTSYSNNRVKHARGGNSSIDSYSLGAYGSYFDNSGYYIDTVLKANRFKNSLNANMTNGGSVQSDYNQSAVGGSLEAGYHYKLSDNWFVEPYARASYFTAQAKDIALSNGMKANIDHNRSAKGELGTQVGTKFDLKNGAIIRPYAKVAIEREFITSNTVKINQVNDFNNDFSGNTAKYGLGVDVNLTKQTTVYAEANYRKGTYVESPIMANIGFRVNF</sequence>
<dbReference type="Gene3D" id="2.160.20.20">
    <property type="match status" value="1"/>
</dbReference>
<name>A0A0T9LJE1_YERKR</name>
<dbReference type="Gene3D" id="2.40.128.130">
    <property type="entry name" value="Autotransporter beta-domain"/>
    <property type="match status" value="1"/>
</dbReference>
<dbReference type="Pfam" id="PF03212">
    <property type="entry name" value="Pertactin"/>
    <property type="match status" value="1"/>
</dbReference>
<organism evidence="5 6">
    <name type="scientific">Yersinia kristensenii</name>
    <dbReference type="NCBI Taxonomy" id="28152"/>
    <lineage>
        <taxon>Bacteria</taxon>
        <taxon>Pseudomonadati</taxon>
        <taxon>Pseudomonadota</taxon>
        <taxon>Gammaproteobacteria</taxon>
        <taxon>Enterobacterales</taxon>
        <taxon>Yersiniaceae</taxon>
        <taxon>Yersinia</taxon>
    </lineage>
</organism>
<dbReference type="RefSeq" id="WP_050119773.1">
    <property type="nucleotide sequence ID" value="NZ_CAWMAB010000011.1"/>
</dbReference>
<dbReference type="EMBL" id="CPYI01000011">
    <property type="protein sequence ID" value="CNF00314.1"/>
    <property type="molecule type" value="Genomic_DNA"/>
</dbReference>
<evidence type="ECO:0000256" key="2">
    <source>
        <dbReference type="SAM" id="MobiDB-lite"/>
    </source>
</evidence>
<dbReference type="PANTHER" id="PTHR35037:SF7">
    <property type="entry name" value="AUTOTRANSPORTER"/>
    <property type="match status" value="1"/>
</dbReference>
<dbReference type="SUPFAM" id="SSF103515">
    <property type="entry name" value="Autotransporter"/>
    <property type="match status" value="1"/>
</dbReference>
<dbReference type="SUPFAM" id="SSF51126">
    <property type="entry name" value="Pectin lyase-like"/>
    <property type="match status" value="1"/>
</dbReference>